<dbReference type="EMBL" id="KT997801">
    <property type="protein sequence ID" value="ANO58195.1"/>
    <property type="molecule type" value="Genomic_DNA"/>
</dbReference>
<protein>
    <submittedName>
        <fullName evidence="2">Uncharacterized protein</fullName>
    </submittedName>
</protein>
<keyword evidence="1" id="KW-1133">Transmembrane helix</keyword>
<keyword evidence="1" id="KW-0812">Transmembrane</keyword>
<accession>A0A1B0Z2W7</accession>
<name>A0A1B0Z2W7_UNCAR</name>
<evidence type="ECO:0000256" key="1">
    <source>
        <dbReference type="SAM" id="Phobius"/>
    </source>
</evidence>
<organism evidence="2">
    <name type="scientific">Uncultured marine euryarchaeote</name>
    <dbReference type="NCBI Taxonomy" id="257466"/>
    <lineage>
        <taxon>Archaea</taxon>
        <taxon>Methanobacteriati</taxon>
        <taxon>Methanobacteriota</taxon>
        <taxon>environmental samples</taxon>
    </lineage>
</organism>
<reference evidence="2" key="1">
    <citation type="submission" date="2015-11" db="EMBL/GenBank/DDBJ databases">
        <title>Genomes of Abundant and Widespread Viruses from the Deep Ocean.</title>
        <authorList>
            <person name="Mizuno C.M."/>
            <person name="Ghai R."/>
            <person name="Saghai A."/>
            <person name="Lopez-Garcia P."/>
            <person name="Rodriguez-Valera F."/>
        </authorList>
    </citation>
    <scope>NUCLEOTIDE SEQUENCE</scope>
</reference>
<dbReference type="AlphaFoldDB" id="A0A1B0Z2W7"/>
<proteinExistence type="predicted"/>
<evidence type="ECO:0000313" key="2">
    <source>
        <dbReference type="EMBL" id="ANO58195.1"/>
    </source>
</evidence>
<keyword evidence="1" id="KW-0472">Membrane</keyword>
<feature type="transmembrane region" description="Helical" evidence="1">
    <location>
        <begin position="157"/>
        <end position="179"/>
    </location>
</feature>
<sequence>MNRGVIFRVLAVALVIGVCLSPSVAGATVRATDGDNCMIVAYTSDGHGQHHSLIQSGSVQFGTQLSIETDCSGGYNLSISNGIEKELSLEVNSLTLVIPIQADTKSITMAGDGWNITYDSLTFYDTGTFNEMVEIYYEQPIPEGDYWSLSNLRSHEIWVSLVAITLTWLGTITVLHRFAQWWVERRLIEEVV</sequence>